<dbReference type="PANTHER" id="PTHR46599">
    <property type="entry name" value="PIGGYBAC TRANSPOSABLE ELEMENT-DERIVED PROTEIN 4"/>
    <property type="match status" value="1"/>
</dbReference>
<evidence type="ECO:0000259" key="1">
    <source>
        <dbReference type="Pfam" id="PF13843"/>
    </source>
</evidence>
<dbReference type="EMBL" id="BGPR01000006">
    <property type="protein sequence ID" value="GBL74862.1"/>
    <property type="molecule type" value="Genomic_DNA"/>
</dbReference>
<dbReference type="PANTHER" id="PTHR46599:SF6">
    <property type="entry name" value="DUAL SPECIFICITY PHOSPHATASE 26"/>
    <property type="match status" value="1"/>
</dbReference>
<dbReference type="AlphaFoldDB" id="A0A4Y2A4W9"/>
<reference evidence="2 3" key="1">
    <citation type="journal article" date="2019" name="Sci. Rep.">
        <title>Orb-weaving spider Araneus ventricosus genome elucidates the spidroin gene catalogue.</title>
        <authorList>
            <person name="Kono N."/>
            <person name="Nakamura H."/>
            <person name="Ohtoshi R."/>
            <person name="Moran D.A.P."/>
            <person name="Shinohara A."/>
            <person name="Yoshida Y."/>
            <person name="Fujiwara M."/>
            <person name="Mori M."/>
            <person name="Tomita M."/>
            <person name="Arakawa K."/>
        </authorList>
    </citation>
    <scope>NUCLEOTIDE SEQUENCE [LARGE SCALE GENOMIC DNA]</scope>
</reference>
<evidence type="ECO:0000313" key="3">
    <source>
        <dbReference type="Proteomes" id="UP000499080"/>
    </source>
</evidence>
<keyword evidence="3" id="KW-1185">Reference proteome</keyword>
<accession>A0A4Y2A4W9</accession>
<organism evidence="2 3">
    <name type="scientific">Araneus ventricosus</name>
    <name type="common">Orbweaver spider</name>
    <name type="synonym">Epeira ventricosa</name>
    <dbReference type="NCBI Taxonomy" id="182803"/>
    <lineage>
        <taxon>Eukaryota</taxon>
        <taxon>Metazoa</taxon>
        <taxon>Ecdysozoa</taxon>
        <taxon>Arthropoda</taxon>
        <taxon>Chelicerata</taxon>
        <taxon>Arachnida</taxon>
        <taxon>Araneae</taxon>
        <taxon>Araneomorphae</taxon>
        <taxon>Entelegynae</taxon>
        <taxon>Araneoidea</taxon>
        <taxon>Araneidae</taxon>
        <taxon>Araneus</taxon>
    </lineage>
</organism>
<dbReference type="InterPro" id="IPR029526">
    <property type="entry name" value="PGBD"/>
</dbReference>
<sequence length="154" mass="17410">MIGILGTKKRNLIVLLQWENFLTNSLRTTGSPYSLGKNVTLDEKLEAFRGQCAFRQYIPSKPAKYGIQTLALVDTRLFHTSNIEIYAGMQPEGPFSISNKSRDVVCRTVTPLVNSGRNLTAGNWFSDVSLLEDSTKEKNSFFGTLKRNKWQIPY</sequence>
<gene>
    <name evidence="2" type="ORF">AVEN_243707_1</name>
</gene>
<proteinExistence type="predicted"/>
<feature type="domain" description="PiggyBac transposable element-derived protein" evidence="1">
    <location>
        <begin position="33"/>
        <end position="153"/>
    </location>
</feature>
<dbReference type="OrthoDB" id="6430771at2759"/>
<comment type="caution">
    <text evidence="2">The sequence shown here is derived from an EMBL/GenBank/DDBJ whole genome shotgun (WGS) entry which is preliminary data.</text>
</comment>
<name>A0A4Y2A4W9_ARAVE</name>
<protein>
    <recommendedName>
        <fullName evidence="1">PiggyBac transposable element-derived protein domain-containing protein</fullName>
    </recommendedName>
</protein>
<dbReference type="Proteomes" id="UP000499080">
    <property type="component" value="Unassembled WGS sequence"/>
</dbReference>
<evidence type="ECO:0000313" key="2">
    <source>
        <dbReference type="EMBL" id="GBL74862.1"/>
    </source>
</evidence>
<dbReference type="Pfam" id="PF13843">
    <property type="entry name" value="DDE_Tnp_1_7"/>
    <property type="match status" value="1"/>
</dbReference>